<dbReference type="Pfam" id="PF00441">
    <property type="entry name" value="Acyl-CoA_dh_1"/>
    <property type="match status" value="1"/>
</dbReference>
<dbReference type="Gene3D" id="1.20.140.10">
    <property type="entry name" value="Butyryl-CoA Dehydrogenase, subunit A, domain 3"/>
    <property type="match status" value="1"/>
</dbReference>
<dbReference type="Proteomes" id="UP001354971">
    <property type="component" value="Unassembled WGS sequence"/>
</dbReference>
<protein>
    <submittedName>
        <fullName evidence="8">Acyl-CoA dehydrogenase family protein</fullName>
        <ecNumber evidence="8">1.-.-.-</ecNumber>
    </submittedName>
</protein>
<dbReference type="EC" id="1.-.-.-" evidence="8"/>
<evidence type="ECO:0000256" key="3">
    <source>
        <dbReference type="ARBA" id="ARBA00022630"/>
    </source>
</evidence>
<dbReference type="PANTHER" id="PTHR43884">
    <property type="entry name" value="ACYL-COA DEHYDROGENASE"/>
    <property type="match status" value="1"/>
</dbReference>
<proteinExistence type="inferred from homology"/>
<comment type="cofactor">
    <cofactor evidence="1">
        <name>FAD</name>
        <dbReference type="ChEBI" id="CHEBI:57692"/>
    </cofactor>
</comment>
<dbReference type="SUPFAM" id="SSF56645">
    <property type="entry name" value="Acyl-CoA dehydrogenase NM domain-like"/>
    <property type="match status" value="1"/>
</dbReference>
<evidence type="ECO:0000313" key="8">
    <source>
        <dbReference type="EMBL" id="MEE2526778.1"/>
    </source>
</evidence>
<reference evidence="8 9" key="1">
    <citation type="submission" date="2024-01" db="EMBL/GenBank/DDBJ databases">
        <title>Hyphobacterium bacterium isolated from marine sediment.</title>
        <authorList>
            <person name="Zhao S."/>
        </authorList>
    </citation>
    <scope>NUCLEOTIDE SEQUENCE [LARGE SCALE GENOMIC DNA]</scope>
    <source>
        <strain evidence="9">HN65</strain>
    </source>
</reference>
<comment type="similarity">
    <text evidence="2">Belongs to the acyl-CoA dehydrogenase family.</text>
</comment>
<evidence type="ECO:0000256" key="4">
    <source>
        <dbReference type="ARBA" id="ARBA00022827"/>
    </source>
</evidence>
<accession>A0ABU7LSB0</accession>
<organism evidence="8 9">
    <name type="scientific">Hyphobacterium lacteum</name>
    <dbReference type="NCBI Taxonomy" id="3116575"/>
    <lineage>
        <taxon>Bacteria</taxon>
        <taxon>Pseudomonadati</taxon>
        <taxon>Pseudomonadota</taxon>
        <taxon>Alphaproteobacteria</taxon>
        <taxon>Maricaulales</taxon>
        <taxon>Maricaulaceae</taxon>
        <taxon>Hyphobacterium</taxon>
    </lineage>
</organism>
<keyword evidence="5 8" id="KW-0560">Oxidoreductase</keyword>
<dbReference type="Gene3D" id="1.10.540.10">
    <property type="entry name" value="Acyl-CoA dehydrogenase/oxidase, N-terminal domain"/>
    <property type="match status" value="1"/>
</dbReference>
<dbReference type="SUPFAM" id="SSF47203">
    <property type="entry name" value="Acyl-CoA dehydrogenase C-terminal domain-like"/>
    <property type="match status" value="1"/>
</dbReference>
<name>A0ABU7LSB0_9PROT</name>
<feature type="domain" description="Acyl-CoA dehydrogenase/oxidase N-terminal" evidence="7">
    <location>
        <begin position="10"/>
        <end position="121"/>
    </location>
</feature>
<comment type="caution">
    <text evidence="8">The sequence shown here is derived from an EMBL/GenBank/DDBJ whole genome shotgun (WGS) entry which is preliminary data.</text>
</comment>
<dbReference type="InterPro" id="IPR013786">
    <property type="entry name" value="AcylCoA_DH/ox_N"/>
</dbReference>
<dbReference type="InterPro" id="IPR009100">
    <property type="entry name" value="AcylCoA_DH/oxidase_NM_dom_sf"/>
</dbReference>
<dbReference type="PANTHER" id="PTHR43884:SF20">
    <property type="entry name" value="ACYL-COA DEHYDROGENASE FADE28"/>
    <property type="match status" value="1"/>
</dbReference>
<dbReference type="InterPro" id="IPR009075">
    <property type="entry name" value="AcylCo_DH/oxidase_C"/>
</dbReference>
<evidence type="ECO:0000259" key="7">
    <source>
        <dbReference type="Pfam" id="PF02771"/>
    </source>
</evidence>
<evidence type="ECO:0000313" key="9">
    <source>
        <dbReference type="Proteomes" id="UP001354971"/>
    </source>
</evidence>
<dbReference type="Pfam" id="PF02771">
    <property type="entry name" value="Acyl-CoA_dh_N"/>
    <property type="match status" value="1"/>
</dbReference>
<dbReference type="Gene3D" id="2.40.110.10">
    <property type="entry name" value="Butyryl-CoA Dehydrogenase, subunit A, domain 2"/>
    <property type="match status" value="1"/>
</dbReference>
<evidence type="ECO:0000256" key="2">
    <source>
        <dbReference type="ARBA" id="ARBA00009347"/>
    </source>
</evidence>
<keyword evidence="9" id="KW-1185">Reference proteome</keyword>
<dbReference type="EMBL" id="JAZDRP010000006">
    <property type="protein sequence ID" value="MEE2526778.1"/>
    <property type="molecule type" value="Genomic_DNA"/>
</dbReference>
<feature type="domain" description="Acyl-CoA dehydrogenase/oxidase C-terminal" evidence="6">
    <location>
        <begin position="242"/>
        <end position="370"/>
    </location>
</feature>
<gene>
    <name evidence="8" type="ORF">V0U79_10385</name>
</gene>
<sequence length="374" mass="40625">MDKIGKLGFSEEQADLLEVAMNFCRDKSPIERVRGLLEDKLGHDPELWKEIGEMGWLGIAIPEAYGGIGLSMAEVVPVAEAMGRYLLNSPFTATTLAAQALLAGGTEAQKQAWLPRLAGGEAATLALLEAEGDWDVMAISARAGRDGDTLELSGRKRFVADAASASAVIVSVQLDGQPTLVLLEAADLGREALRPETIIDETRRTFELTLDGIRISEDRLLDPDLAATALKHIHLCSNLLAAADMTGGNLSVIDYTLDYLRTRTQFGKPIGSYQALKHPMVDAYVMYEQARSHVYSAAHCFNQQGEGEIATRMAKVTALEAYSYAGDRSIQFHGGFGFTYDCDAQLYRRRAIWHGAMSGDSAFHKKALADLLLG</sequence>
<evidence type="ECO:0000256" key="1">
    <source>
        <dbReference type="ARBA" id="ARBA00001974"/>
    </source>
</evidence>
<keyword evidence="4" id="KW-0274">FAD</keyword>
<keyword evidence="3" id="KW-0285">Flavoprotein</keyword>
<evidence type="ECO:0000256" key="5">
    <source>
        <dbReference type="ARBA" id="ARBA00023002"/>
    </source>
</evidence>
<dbReference type="InterPro" id="IPR036250">
    <property type="entry name" value="AcylCo_DH-like_C"/>
</dbReference>
<dbReference type="InterPro" id="IPR037069">
    <property type="entry name" value="AcylCoA_DH/ox_N_sf"/>
</dbReference>
<dbReference type="RefSeq" id="WP_330199442.1">
    <property type="nucleotide sequence ID" value="NZ_JAZDRP010000006.1"/>
</dbReference>
<dbReference type="InterPro" id="IPR046373">
    <property type="entry name" value="Acyl-CoA_Oxase/DH_mid-dom_sf"/>
</dbReference>
<dbReference type="GO" id="GO:0016491">
    <property type="term" value="F:oxidoreductase activity"/>
    <property type="evidence" value="ECO:0007669"/>
    <property type="project" value="UniProtKB-KW"/>
</dbReference>
<evidence type="ECO:0000259" key="6">
    <source>
        <dbReference type="Pfam" id="PF00441"/>
    </source>
</evidence>
<dbReference type="CDD" id="cd00567">
    <property type="entry name" value="ACAD"/>
    <property type="match status" value="1"/>
</dbReference>